<organism evidence="7 8">
    <name type="scientific">Dibothriocephalus latus</name>
    <name type="common">Fish tapeworm</name>
    <name type="synonym">Diphyllobothrium latum</name>
    <dbReference type="NCBI Taxonomy" id="60516"/>
    <lineage>
        <taxon>Eukaryota</taxon>
        <taxon>Metazoa</taxon>
        <taxon>Spiralia</taxon>
        <taxon>Lophotrochozoa</taxon>
        <taxon>Platyhelminthes</taxon>
        <taxon>Cestoda</taxon>
        <taxon>Eucestoda</taxon>
        <taxon>Diphyllobothriidea</taxon>
        <taxon>Diphyllobothriidae</taxon>
        <taxon>Dibothriocephalus</taxon>
    </lineage>
</organism>
<gene>
    <name evidence="7" type="ORF">DILT_LOCUS8773</name>
</gene>
<proteinExistence type="predicted"/>
<keyword evidence="2" id="KW-0808">Transferase</keyword>
<sequence length="131" mass="15140">MLLDANYNIKLADFGFSNNFYTNKKLNTFCGSPPYAAPELFLGRKYTGPEVDVWSLGVILYTIVSGYLPFDAQNLRELRERVLRGKYRIPFYMSTDCEMLLKKMLVLNPEKRCSLLVSLLPTSRWHFLASL</sequence>
<dbReference type="PROSITE" id="PS50011">
    <property type="entry name" value="PROTEIN_KINASE_DOM"/>
    <property type="match status" value="1"/>
</dbReference>
<name>A0A3P7NXN9_DIBLA</name>
<keyword evidence="3" id="KW-0547">Nucleotide-binding</keyword>
<keyword evidence="4" id="KW-0418">Kinase</keyword>
<dbReference type="SMART" id="SM00220">
    <property type="entry name" value="S_TKc"/>
    <property type="match status" value="1"/>
</dbReference>
<evidence type="ECO:0000256" key="5">
    <source>
        <dbReference type="ARBA" id="ARBA00022840"/>
    </source>
</evidence>
<keyword evidence="1" id="KW-0723">Serine/threonine-protein kinase</keyword>
<dbReference type="Proteomes" id="UP000281553">
    <property type="component" value="Unassembled WGS sequence"/>
</dbReference>
<dbReference type="PANTHER" id="PTHR24346:SF82">
    <property type="entry name" value="KP78A-RELATED"/>
    <property type="match status" value="1"/>
</dbReference>
<evidence type="ECO:0000259" key="6">
    <source>
        <dbReference type="PROSITE" id="PS50011"/>
    </source>
</evidence>
<evidence type="ECO:0000313" key="8">
    <source>
        <dbReference type="Proteomes" id="UP000281553"/>
    </source>
</evidence>
<dbReference type="GO" id="GO:0035556">
    <property type="term" value="P:intracellular signal transduction"/>
    <property type="evidence" value="ECO:0007669"/>
    <property type="project" value="TreeGrafter"/>
</dbReference>
<evidence type="ECO:0000256" key="1">
    <source>
        <dbReference type="ARBA" id="ARBA00022527"/>
    </source>
</evidence>
<evidence type="ECO:0000256" key="2">
    <source>
        <dbReference type="ARBA" id="ARBA00022679"/>
    </source>
</evidence>
<dbReference type="PANTHER" id="PTHR24346">
    <property type="entry name" value="MAP/MICROTUBULE AFFINITY-REGULATING KINASE"/>
    <property type="match status" value="1"/>
</dbReference>
<evidence type="ECO:0000313" key="7">
    <source>
        <dbReference type="EMBL" id="VDN12942.1"/>
    </source>
</evidence>
<protein>
    <recommendedName>
        <fullName evidence="6">Protein kinase domain-containing protein</fullName>
    </recommendedName>
</protein>
<dbReference type="GO" id="GO:0005524">
    <property type="term" value="F:ATP binding"/>
    <property type="evidence" value="ECO:0007669"/>
    <property type="project" value="UniProtKB-KW"/>
</dbReference>
<dbReference type="GO" id="GO:0004674">
    <property type="term" value="F:protein serine/threonine kinase activity"/>
    <property type="evidence" value="ECO:0007669"/>
    <property type="project" value="UniProtKB-KW"/>
</dbReference>
<keyword evidence="5" id="KW-0067">ATP-binding</keyword>
<evidence type="ECO:0000256" key="4">
    <source>
        <dbReference type="ARBA" id="ARBA00022777"/>
    </source>
</evidence>
<dbReference type="AlphaFoldDB" id="A0A3P7NXN9"/>
<dbReference type="SUPFAM" id="SSF56112">
    <property type="entry name" value="Protein kinase-like (PK-like)"/>
    <property type="match status" value="1"/>
</dbReference>
<keyword evidence="8" id="KW-1185">Reference proteome</keyword>
<reference evidence="7 8" key="1">
    <citation type="submission" date="2018-11" db="EMBL/GenBank/DDBJ databases">
        <authorList>
            <consortium name="Pathogen Informatics"/>
        </authorList>
    </citation>
    <scope>NUCLEOTIDE SEQUENCE [LARGE SCALE GENOMIC DNA]</scope>
</reference>
<evidence type="ECO:0000256" key="3">
    <source>
        <dbReference type="ARBA" id="ARBA00022741"/>
    </source>
</evidence>
<dbReference type="InterPro" id="IPR000719">
    <property type="entry name" value="Prot_kinase_dom"/>
</dbReference>
<dbReference type="Pfam" id="PF00069">
    <property type="entry name" value="Pkinase"/>
    <property type="match status" value="1"/>
</dbReference>
<dbReference type="Gene3D" id="1.10.510.10">
    <property type="entry name" value="Transferase(Phosphotransferase) domain 1"/>
    <property type="match status" value="1"/>
</dbReference>
<dbReference type="EMBL" id="UYRU01055160">
    <property type="protein sequence ID" value="VDN12942.1"/>
    <property type="molecule type" value="Genomic_DNA"/>
</dbReference>
<feature type="domain" description="Protein kinase" evidence="6">
    <location>
        <begin position="1"/>
        <end position="129"/>
    </location>
</feature>
<accession>A0A3P7NXN9</accession>
<dbReference type="GO" id="GO:0005737">
    <property type="term" value="C:cytoplasm"/>
    <property type="evidence" value="ECO:0007669"/>
    <property type="project" value="TreeGrafter"/>
</dbReference>
<dbReference type="InterPro" id="IPR011009">
    <property type="entry name" value="Kinase-like_dom_sf"/>
</dbReference>
<dbReference type="OrthoDB" id="504170at2759"/>